<gene>
    <name evidence="2" type="ORF">GKQ77_01825</name>
</gene>
<comment type="caution">
    <text evidence="2">The sequence shown here is derived from an EMBL/GenBank/DDBJ whole genome shotgun (WGS) entry which is preliminary data.</text>
</comment>
<protein>
    <submittedName>
        <fullName evidence="2">Uncharacterized protein</fullName>
    </submittedName>
</protein>
<evidence type="ECO:0000313" key="2">
    <source>
        <dbReference type="EMBL" id="MBW5420310.1"/>
    </source>
</evidence>
<dbReference type="RefSeq" id="WP_219686811.1">
    <property type="nucleotide sequence ID" value="NZ_WMBF01000006.1"/>
</dbReference>
<name>A0ABS6YFX0_9ACTN</name>
<evidence type="ECO:0000256" key="1">
    <source>
        <dbReference type="SAM" id="MobiDB-lite"/>
    </source>
</evidence>
<organism evidence="2 3">
    <name type="scientific">Streptomyces anatolicus</name>
    <dbReference type="NCBI Taxonomy" id="2675858"/>
    <lineage>
        <taxon>Bacteria</taxon>
        <taxon>Bacillati</taxon>
        <taxon>Actinomycetota</taxon>
        <taxon>Actinomycetes</taxon>
        <taxon>Kitasatosporales</taxon>
        <taxon>Streptomycetaceae</taxon>
        <taxon>Streptomyces</taxon>
    </lineage>
</organism>
<dbReference type="Proteomes" id="UP001197114">
    <property type="component" value="Unassembled WGS sequence"/>
</dbReference>
<proteinExistence type="predicted"/>
<dbReference type="EMBL" id="WMBF01000006">
    <property type="protein sequence ID" value="MBW5420310.1"/>
    <property type="molecule type" value="Genomic_DNA"/>
</dbReference>
<sequence length="128" mass="13633">MTTPADELRTAAATLRVHAAAAAEDSGNTTWHTTRHFPDQPNTTYTTVWATDGKPLLRGGGGRGRPHPYVSAPVGDYIAAMDPAVGLALADWLDATAARLQQQAHPDWQDTVEPQALAVARAINGRQP</sequence>
<feature type="region of interest" description="Disordered" evidence="1">
    <location>
        <begin position="24"/>
        <end position="46"/>
    </location>
</feature>
<keyword evidence="3" id="KW-1185">Reference proteome</keyword>
<reference evidence="2 3" key="1">
    <citation type="submission" date="2019-11" db="EMBL/GenBank/DDBJ databases">
        <authorList>
            <person name="Ay H."/>
        </authorList>
    </citation>
    <scope>NUCLEOTIDE SEQUENCE [LARGE SCALE GENOMIC DNA]</scope>
    <source>
        <strain evidence="2 3">BG9H</strain>
    </source>
</reference>
<evidence type="ECO:0000313" key="3">
    <source>
        <dbReference type="Proteomes" id="UP001197114"/>
    </source>
</evidence>
<accession>A0ABS6YFX0</accession>